<reference evidence="1 2" key="1">
    <citation type="submission" date="2020-12" db="EMBL/GenBank/DDBJ databases">
        <authorList>
            <person name="Shan Y."/>
        </authorList>
    </citation>
    <scope>NUCLEOTIDE SEQUENCE [LARGE SCALE GENOMIC DNA]</scope>
    <source>
        <strain evidence="2">csc3.9</strain>
    </source>
</reference>
<dbReference type="AlphaFoldDB" id="A0A7T4UQ54"/>
<dbReference type="RefSeq" id="WP_198569625.1">
    <property type="nucleotide sequence ID" value="NZ_CP066167.1"/>
</dbReference>
<dbReference type="InterPro" id="IPR012659">
    <property type="entry name" value="CHP02444"/>
</dbReference>
<dbReference type="EMBL" id="CP066167">
    <property type="protein sequence ID" value="QQD18127.1"/>
    <property type="molecule type" value="Genomic_DNA"/>
</dbReference>
<dbReference type="Pfam" id="PF09523">
    <property type="entry name" value="DUF2390"/>
    <property type="match status" value="1"/>
</dbReference>
<dbReference type="Proteomes" id="UP000596063">
    <property type="component" value="Chromosome"/>
</dbReference>
<accession>A0A7T4UQ54</accession>
<proteinExistence type="predicted"/>
<organism evidence="1 2">
    <name type="scientific">Spongiibacter nanhainus</name>
    <dbReference type="NCBI Taxonomy" id="2794344"/>
    <lineage>
        <taxon>Bacteria</taxon>
        <taxon>Pseudomonadati</taxon>
        <taxon>Pseudomonadota</taxon>
        <taxon>Gammaproteobacteria</taxon>
        <taxon>Cellvibrionales</taxon>
        <taxon>Spongiibacteraceae</taxon>
        <taxon>Spongiibacter</taxon>
    </lineage>
</organism>
<protein>
    <submittedName>
        <fullName evidence="1">TIGR02444 family protein</fullName>
    </submittedName>
</protein>
<name>A0A7T4UQ54_9GAMM</name>
<gene>
    <name evidence="1" type="ORF">I6N98_17595</name>
</gene>
<keyword evidence="2" id="KW-1185">Reference proteome</keyword>
<evidence type="ECO:0000313" key="2">
    <source>
        <dbReference type="Proteomes" id="UP000596063"/>
    </source>
</evidence>
<sequence>MTSHSTAGAENAVAAAEDLWHYAVTVYQRPGLKDALLALQDHYDIDVVVLLCCAYLAEKQCRLTSASISELIQTTRAIRGDFVLPIRQLRRHCAESGGSEGLYSALKAAELQAERAQMGALAGRFWPWLAQRDKGASVAANIWVYWGFAAGAADEPLLSEVAAILQGSPPQVPS</sequence>
<dbReference type="KEGG" id="snan:I6N98_17595"/>
<evidence type="ECO:0000313" key="1">
    <source>
        <dbReference type="EMBL" id="QQD18127.1"/>
    </source>
</evidence>
<dbReference type="NCBIfam" id="TIGR02444">
    <property type="entry name" value="TIGR02444 family protein"/>
    <property type="match status" value="1"/>
</dbReference>